<evidence type="ECO:0000313" key="2">
    <source>
        <dbReference type="EMBL" id="CAK9235104.1"/>
    </source>
</evidence>
<gene>
    <name evidence="2" type="ORF">CSSPTR1EN2_LOCUS22550</name>
</gene>
<protein>
    <submittedName>
        <fullName evidence="2">Uncharacterized protein</fullName>
    </submittedName>
</protein>
<reference evidence="2" key="1">
    <citation type="submission" date="2024-02" db="EMBL/GenBank/DDBJ databases">
        <authorList>
            <consortium name="ELIXIR-Norway"/>
            <consortium name="Elixir Norway"/>
        </authorList>
    </citation>
    <scope>NUCLEOTIDE SEQUENCE</scope>
</reference>
<keyword evidence="1" id="KW-0472">Membrane</keyword>
<keyword evidence="3" id="KW-1185">Reference proteome</keyword>
<keyword evidence="1" id="KW-0812">Transmembrane</keyword>
<name>A0ABP0V124_9BRYO</name>
<evidence type="ECO:0000256" key="1">
    <source>
        <dbReference type="SAM" id="Phobius"/>
    </source>
</evidence>
<evidence type="ECO:0000313" key="3">
    <source>
        <dbReference type="Proteomes" id="UP001497512"/>
    </source>
</evidence>
<dbReference type="EMBL" id="OZ019900">
    <property type="protein sequence ID" value="CAK9235104.1"/>
    <property type="molecule type" value="Genomic_DNA"/>
</dbReference>
<feature type="transmembrane region" description="Helical" evidence="1">
    <location>
        <begin position="32"/>
        <end position="53"/>
    </location>
</feature>
<organism evidence="2 3">
    <name type="scientific">Sphagnum troendelagicum</name>
    <dbReference type="NCBI Taxonomy" id="128251"/>
    <lineage>
        <taxon>Eukaryota</taxon>
        <taxon>Viridiplantae</taxon>
        <taxon>Streptophyta</taxon>
        <taxon>Embryophyta</taxon>
        <taxon>Bryophyta</taxon>
        <taxon>Sphagnophytina</taxon>
        <taxon>Sphagnopsida</taxon>
        <taxon>Sphagnales</taxon>
        <taxon>Sphagnaceae</taxon>
        <taxon>Sphagnum</taxon>
    </lineage>
</organism>
<sequence>MLLSLEEAREKGKVSLSVSAVFVWKQIRNTSYRGGGVIVCFLQLGLCFLRVTAAGFGDSAQRREVAL</sequence>
<dbReference type="Proteomes" id="UP001497512">
    <property type="component" value="Chromosome 8"/>
</dbReference>
<keyword evidence="1" id="KW-1133">Transmembrane helix</keyword>
<proteinExistence type="predicted"/>
<accession>A0ABP0V124</accession>